<gene>
    <name evidence="2" type="ORF">B5E75_01920</name>
</gene>
<dbReference type="SUPFAM" id="SSF54001">
    <property type="entry name" value="Cysteine proteinases"/>
    <property type="match status" value="1"/>
</dbReference>
<keyword evidence="3" id="KW-1185">Reference proteome</keyword>
<dbReference type="AlphaFoldDB" id="A0A1Y4T524"/>
<evidence type="ECO:0000259" key="1">
    <source>
        <dbReference type="SMART" id="SM00460"/>
    </source>
</evidence>
<feature type="domain" description="Transglutaminase-like" evidence="1">
    <location>
        <begin position="235"/>
        <end position="294"/>
    </location>
</feature>
<reference evidence="2 3" key="1">
    <citation type="journal article" date="2018" name="BMC Genomics">
        <title>Whole genome sequencing and function prediction of 133 gut anaerobes isolated from chicken caecum in pure cultures.</title>
        <authorList>
            <person name="Medvecky M."/>
            <person name="Cejkova D."/>
            <person name="Polansky O."/>
            <person name="Karasova D."/>
            <person name="Kubasova T."/>
            <person name="Cizek A."/>
            <person name="Rychlik I."/>
        </authorList>
    </citation>
    <scope>NUCLEOTIDE SEQUENCE [LARGE SCALE GENOMIC DNA]</scope>
    <source>
        <strain evidence="2 3">An13</strain>
    </source>
</reference>
<dbReference type="Pfam" id="PF01841">
    <property type="entry name" value="Transglut_core"/>
    <property type="match status" value="1"/>
</dbReference>
<dbReference type="InterPro" id="IPR052557">
    <property type="entry name" value="CAP/Cytokinesis_protein"/>
</dbReference>
<dbReference type="InterPro" id="IPR002931">
    <property type="entry name" value="Transglutaminase-like"/>
</dbReference>
<protein>
    <recommendedName>
        <fullName evidence="1">Transglutaminase-like domain-containing protein</fullName>
    </recommendedName>
</protein>
<sequence>MSRKDNVNNVIYYLSNKKPNFQIFKSSISFEKILKEVLIQEPRLLFYISSYSYSYTKNSRLSMIADYTVTIDYNQNAPDSLDDITIDDGTYTLLNYKSLSNPEKLYFISDGHSDLSQRIIDSFHNFHIRYEGLYKVENNSITFDQLSDNIALTTKFTYCLPLNQLNQKKRQAEFKANQIAKDLTGGLVIPPFVKVFLAFSYLQQNTSYDHRAYNNLAMDLESITIDPAPHLSYGPLVEGRGICSGIAYAFKTLMESLNIECMVIHGILNEDSSMDHAWNLVRINNQYYHVDATCGIEQGVCVSSFMKCDSQMNGYHWDQEFFPRATGRHFNYDFIEDWLIDNGEDLVDSGIDSQFVFPDVIE</sequence>
<dbReference type="OrthoDB" id="9788327at2"/>
<dbReference type="PANTHER" id="PTHR46333">
    <property type="entry name" value="CYTOKINESIS PROTEIN 3"/>
    <property type="match status" value="1"/>
</dbReference>
<name>A0A1Y4T524_9FIRM</name>
<proteinExistence type="predicted"/>
<dbReference type="RefSeq" id="WP_087357109.1">
    <property type="nucleotide sequence ID" value="NZ_AP031415.1"/>
</dbReference>
<organism evidence="2 3">
    <name type="scientific">Massilimicrobiota timonensis</name>
    <dbReference type="NCBI Taxonomy" id="1776392"/>
    <lineage>
        <taxon>Bacteria</taxon>
        <taxon>Bacillati</taxon>
        <taxon>Bacillota</taxon>
        <taxon>Erysipelotrichia</taxon>
        <taxon>Erysipelotrichales</taxon>
        <taxon>Erysipelotrichaceae</taxon>
        <taxon>Massilimicrobiota</taxon>
    </lineage>
</organism>
<dbReference type="Proteomes" id="UP000195305">
    <property type="component" value="Unassembled WGS sequence"/>
</dbReference>
<dbReference type="SMART" id="SM00460">
    <property type="entry name" value="TGc"/>
    <property type="match status" value="1"/>
</dbReference>
<dbReference type="PANTHER" id="PTHR46333:SF2">
    <property type="entry name" value="CYTOKINESIS PROTEIN 3"/>
    <property type="match status" value="1"/>
</dbReference>
<evidence type="ECO:0000313" key="2">
    <source>
        <dbReference type="EMBL" id="OUQ36053.1"/>
    </source>
</evidence>
<dbReference type="GO" id="GO:0005737">
    <property type="term" value="C:cytoplasm"/>
    <property type="evidence" value="ECO:0007669"/>
    <property type="project" value="TreeGrafter"/>
</dbReference>
<comment type="caution">
    <text evidence="2">The sequence shown here is derived from an EMBL/GenBank/DDBJ whole genome shotgun (WGS) entry which is preliminary data.</text>
</comment>
<dbReference type="InterPro" id="IPR038765">
    <property type="entry name" value="Papain-like_cys_pep_sf"/>
</dbReference>
<dbReference type="EMBL" id="NFLJ01000004">
    <property type="protein sequence ID" value="OUQ36053.1"/>
    <property type="molecule type" value="Genomic_DNA"/>
</dbReference>
<dbReference type="Gene3D" id="3.10.620.30">
    <property type="match status" value="1"/>
</dbReference>
<evidence type="ECO:0000313" key="3">
    <source>
        <dbReference type="Proteomes" id="UP000195305"/>
    </source>
</evidence>
<accession>A0A1Y4T524</accession>